<dbReference type="CDD" id="cd04301">
    <property type="entry name" value="NAT_SF"/>
    <property type="match status" value="1"/>
</dbReference>
<dbReference type="Proteomes" id="UP000274350">
    <property type="component" value="Chromosome"/>
</dbReference>
<dbReference type="KEGG" id="upi:EJG51_010560"/>
<evidence type="ECO:0000313" key="4">
    <source>
        <dbReference type="EMBL" id="QJQ06225.1"/>
    </source>
</evidence>
<dbReference type="SUPFAM" id="SSF55729">
    <property type="entry name" value="Acyl-CoA N-acyltransferases (Nat)"/>
    <property type="match status" value="1"/>
</dbReference>
<reference evidence="4 5" key="1">
    <citation type="journal article" date="2019" name="Int. J. Syst. Evol. Microbiol.">
        <title>Undibacterium piscinae sp. nov., isolated from Korean shiner intestine.</title>
        <authorList>
            <person name="Lee S.Y."/>
            <person name="Kang W."/>
            <person name="Kim P.S."/>
            <person name="Kim H.S."/>
            <person name="Sung H."/>
            <person name="Shin N.R."/>
            <person name="Whon T.W."/>
            <person name="Yun J.H."/>
            <person name="Lee J.Y."/>
            <person name="Lee J.Y."/>
            <person name="Jung M.J."/>
            <person name="Jeong Y.S."/>
            <person name="Tak E.J."/>
            <person name="Han J.E."/>
            <person name="Hyun D.W."/>
            <person name="Kang M.S."/>
            <person name="Lee K.E."/>
            <person name="Lee B.H."/>
            <person name="Bae J.W."/>
        </authorList>
    </citation>
    <scope>NUCLEOTIDE SEQUENCE [LARGE SCALE GENOMIC DNA]</scope>
    <source>
        <strain evidence="4 5">S11R28</strain>
    </source>
</reference>
<keyword evidence="1 4" id="KW-0808">Transferase</keyword>
<dbReference type="PANTHER" id="PTHR43877:SF1">
    <property type="entry name" value="ACETYLTRANSFERASE"/>
    <property type="match status" value="1"/>
</dbReference>
<dbReference type="AlphaFoldDB" id="A0A6M4A519"/>
<organism evidence="4 5">
    <name type="scientific">Undibacterium piscinae</name>
    <dbReference type="NCBI Taxonomy" id="2495591"/>
    <lineage>
        <taxon>Bacteria</taxon>
        <taxon>Pseudomonadati</taxon>
        <taxon>Pseudomonadota</taxon>
        <taxon>Betaproteobacteria</taxon>
        <taxon>Burkholderiales</taxon>
        <taxon>Oxalobacteraceae</taxon>
        <taxon>Undibacterium</taxon>
    </lineage>
</organism>
<feature type="domain" description="N-acetyltransferase" evidence="3">
    <location>
        <begin position="4"/>
        <end position="143"/>
    </location>
</feature>
<proteinExistence type="predicted"/>
<dbReference type="PANTHER" id="PTHR43877">
    <property type="entry name" value="AMINOALKYLPHOSPHONATE N-ACETYLTRANSFERASE-RELATED-RELATED"/>
    <property type="match status" value="1"/>
</dbReference>
<dbReference type="Gene3D" id="3.40.630.30">
    <property type="match status" value="1"/>
</dbReference>
<evidence type="ECO:0000313" key="5">
    <source>
        <dbReference type="Proteomes" id="UP000274350"/>
    </source>
</evidence>
<dbReference type="InterPro" id="IPR000182">
    <property type="entry name" value="GNAT_dom"/>
</dbReference>
<evidence type="ECO:0000256" key="2">
    <source>
        <dbReference type="ARBA" id="ARBA00023315"/>
    </source>
</evidence>
<gene>
    <name evidence="4" type="ORF">EJG51_010560</name>
</gene>
<evidence type="ECO:0000259" key="3">
    <source>
        <dbReference type="PROSITE" id="PS51186"/>
    </source>
</evidence>
<keyword evidence="2" id="KW-0012">Acyltransferase</keyword>
<accession>A0A6M4A519</accession>
<keyword evidence="5" id="KW-1185">Reference proteome</keyword>
<dbReference type="GO" id="GO:0016747">
    <property type="term" value="F:acyltransferase activity, transferring groups other than amino-acyl groups"/>
    <property type="evidence" value="ECO:0007669"/>
    <property type="project" value="InterPro"/>
</dbReference>
<dbReference type="Pfam" id="PF00583">
    <property type="entry name" value="Acetyltransf_1"/>
    <property type="match status" value="1"/>
</dbReference>
<sequence length="145" mass="16104">MTSLHFRRAVSADIPAMQVIRLAVKENVLNNPARVPAQLYQDYLDQLGRGWVCEQQGKIIGFSYAASADASIWALFVSPEAEGKGAGAPLLRLATDWLFSQGHQKVTLGTAAHTRADRFYAKQGWLRGDMKDAVEVIYTLERPQE</sequence>
<dbReference type="InterPro" id="IPR016181">
    <property type="entry name" value="Acyl_CoA_acyltransferase"/>
</dbReference>
<name>A0A6M4A519_9BURK</name>
<dbReference type="PROSITE" id="PS51186">
    <property type="entry name" value="GNAT"/>
    <property type="match status" value="1"/>
</dbReference>
<evidence type="ECO:0000256" key="1">
    <source>
        <dbReference type="ARBA" id="ARBA00022679"/>
    </source>
</evidence>
<protein>
    <submittedName>
        <fullName evidence="4">GNAT family N-acetyltransferase</fullName>
    </submittedName>
</protein>
<dbReference type="InterPro" id="IPR050832">
    <property type="entry name" value="Bact_Acetyltransf"/>
</dbReference>
<dbReference type="EMBL" id="CP051152">
    <property type="protein sequence ID" value="QJQ06225.1"/>
    <property type="molecule type" value="Genomic_DNA"/>
</dbReference>